<keyword evidence="13" id="KW-0472">Membrane</keyword>
<keyword evidence="5" id="KW-0812">Transmembrane</keyword>
<sequence>MGFFSRKNHFEVDGRTVVITGGSQGMGRGLAKLLAQKGANVVIVARNQQKLDRALQYIASAAKTPQTQRFHTISADVTKPEENARLLEEVTAWNDGTPPDIVWANAGMAHPSLFIDTPLDIMRSQMDINYWAATYLAHATLRAWLRPPSPEGATTVGQKAAKPRHFIVTSSVACFAGIAGYAPYAPAKSALRSLADTLRSELNLYNGYRRTHSTGAPAADVKIHCVVPATITSPGLAEEEKTKHDVTKVLEESDPAQTEDEVALAAVRGLEKGGYLITTQLIGHAMRAGALGGSPRNNWFVDTVFSWVVSIAWLFIGPDMEGKVFNWGKKNEVKLPS</sequence>
<dbReference type="InterPro" id="IPR045022">
    <property type="entry name" value="KDSR-like"/>
</dbReference>
<evidence type="ECO:0000256" key="14">
    <source>
        <dbReference type="ARBA" id="ARBA00026112"/>
    </source>
</evidence>
<keyword evidence="9" id="KW-0746">Sphingolipid metabolism</keyword>
<comment type="pathway">
    <text evidence="3">Sphingolipid metabolism.</text>
</comment>
<evidence type="ECO:0000256" key="1">
    <source>
        <dbReference type="ARBA" id="ARBA00004586"/>
    </source>
</evidence>
<evidence type="ECO:0000256" key="9">
    <source>
        <dbReference type="ARBA" id="ARBA00022919"/>
    </source>
</evidence>
<evidence type="ECO:0000256" key="16">
    <source>
        <dbReference type="ARBA" id="ARBA00048930"/>
    </source>
</evidence>
<evidence type="ECO:0000256" key="11">
    <source>
        <dbReference type="ARBA" id="ARBA00023002"/>
    </source>
</evidence>
<evidence type="ECO:0000313" key="19">
    <source>
        <dbReference type="Proteomes" id="UP001324427"/>
    </source>
</evidence>
<reference evidence="18 19" key="1">
    <citation type="submission" date="2021-11" db="EMBL/GenBank/DDBJ databases">
        <title>Black yeast isolated from Biological Soil Crust.</title>
        <authorList>
            <person name="Kurbessoian T."/>
        </authorList>
    </citation>
    <scope>NUCLEOTIDE SEQUENCE [LARGE SCALE GENOMIC DNA]</scope>
    <source>
        <strain evidence="18 19">CCFEE 5522</strain>
    </source>
</reference>
<comment type="catalytic activity">
    <reaction evidence="16">
        <text>sphinganine + NADP(+) = 3-oxosphinganine + NADPH + H(+)</text>
        <dbReference type="Rhea" id="RHEA:22640"/>
        <dbReference type="ChEBI" id="CHEBI:15378"/>
        <dbReference type="ChEBI" id="CHEBI:57783"/>
        <dbReference type="ChEBI" id="CHEBI:57817"/>
        <dbReference type="ChEBI" id="CHEBI:58299"/>
        <dbReference type="ChEBI" id="CHEBI:58349"/>
        <dbReference type="EC" id="1.1.1.102"/>
    </reaction>
    <physiologicalReaction direction="right-to-left" evidence="16">
        <dbReference type="Rhea" id="RHEA:22642"/>
    </physiologicalReaction>
</comment>
<keyword evidence="11" id="KW-0560">Oxidoreductase</keyword>
<keyword evidence="19" id="KW-1185">Reference proteome</keyword>
<organism evidence="18 19">
    <name type="scientific">Oleoguttula mirabilis</name>
    <dbReference type="NCBI Taxonomy" id="1507867"/>
    <lineage>
        <taxon>Eukaryota</taxon>
        <taxon>Fungi</taxon>
        <taxon>Dikarya</taxon>
        <taxon>Ascomycota</taxon>
        <taxon>Pezizomycotina</taxon>
        <taxon>Dothideomycetes</taxon>
        <taxon>Dothideomycetidae</taxon>
        <taxon>Mycosphaerellales</taxon>
        <taxon>Teratosphaeriaceae</taxon>
        <taxon>Oleoguttula</taxon>
    </lineage>
</organism>
<comment type="function">
    <text evidence="15">Catalyzes the reduction of 3'-oxosphinganine (3-ketodihydrosphingosine/KDS) to sphinganine (dihydrosphingosine/DHS), the second step of de novo sphingolipid biosynthesis.</text>
</comment>
<protein>
    <recommendedName>
        <fullName evidence="14">3-dehydrosphinganine reductase</fullName>
        <ecNumber evidence="14">1.1.1.102</ecNumber>
    </recommendedName>
</protein>
<dbReference type="Proteomes" id="UP001324427">
    <property type="component" value="Unassembled WGS sequence"/>
</dbReference>
<dbReference type="Pfam" id="PF00106">
    <property type="entry name" value="adh_short"/>
    <property type="match status" value="1"/>
</dbReference>
<evidence type="ECO:0000256" key="10">
    <source>
        <dbReference type="ARBA" id="ARBA00022989"/>
    </source>
</evidence>
<feature type="domain" description="Ketoreductase" evidence="17">
    <location>
        <begin position="15"/>
        <end position="222"/>
    </location>
</feature>
<evidence type="ECO:0000256" key="4">
    <source>
        <dbReference type="ARBA" id="ARBA00006484"/>
    </source>
</evidence>
<dbReference type="InterPro" id="IPR057326">
    <property type="entry name" value="KR_dom"/>
</dbReference>
<gene>
    <name evidence="18" type="ORF">LTR36_001034</name>
</gene>
<dbReference type="GO" id="GO:0000166">
    <property type="term" value="F:nucleotide binding"/>
    <property type="evidence" value="ECO:0007669"/>
    <property type="project" value="UniProtKB-KW"/>
</dbReference>
<dbReference type="GO" id="GO:0005789">
    <property type="term" value="C:endoplasmic reticulum membrane"/>
    <property type="evidence" value="ECO:0007669"/>
    <property type="project" value="UniProtKB-SubCell"/>
</dbReference>
<evidence type="ECO:0000256" key="15">
    <source>
        <dbReference type="ARBA" id="ARBA00044737"/>
    </source>
</evidence>
<dbReference type="EMBL" id="JAVFHQ010000011">
    <property type="protein sequence ID" value="KAK4547378.1"/>
    <property type="molecule type" value="Genomic_DNA"/>
</dbReference>
<dbReference type="CDD" id="cd08939">
    <property type="entry name" value="KDSR-like_SDR_c"/>
    <property type="match status" value="1"/>
</dbReference>
<evidence type="ECO:0000313" key="18">
    <source>
        <dbReference type="EMBL" id="KAK4547378.1"/>
    </source>
</evidence>
<evidence type="ECO:0000256" key="5">
    <source>
        <dbReference type="ARBA" id="ARBA00022692"/>
    </source>
</evidence>
<dbReference type="Gene3D" id="3.40.50.720">
    <property type="entry name" value="NAD(P)-binding Rossmann-like Domain"/>
    <property type="match status" value="1"/>
</dbReference>
<dbReference type="InterPro" id="IPR036291">
    <property type="entry name" value="NAD(P)-bd_dom_sf"/>
</dbReference>
<keyword evidence="7" id="KW-0256">Endoplasmic reticulum</keyword>
<dbReference type="PANTHER" id="PTHR43550">
    <property type="entry name" value="3-KETODIHYDROSPHINGOSINE REDUCTASE"/>
    <property type="match status" value="1"/>
</dbReference>
<evidence type="ECO:0000256" key="13">
    <source>
        <dbReference type="ARBA" id="ARBA00023136"/>
    </source>
</evidence>
<keyword evidence="8" id="KW-0521">NADP</keyword>
<accession>A0AAV9JS80</accession>
<keyword evidence="12" id="KW-0443">Lipid metabolism</keyword>
<dbReference type="SUPFAM" id="SSF51735">
    <property type="entry name" value="NAD(P)-binding Rossmann-fold domains"/>
    <property type="match status" value="1"/>
</dbReference>
<dbReference type="AlphaFoldDB" id="A0AAV9JS80"/>
<name>A0AAV9JS80_9PEZI</name>
<comment type="subcellular location">
    <subcellularLocation>
        <location evidence="1">Endoplasmic reticulum membrane</location>
    </subcellularLocation>
</comment>
<keyword evidence="6" id="KW-0547">Nucleotide-binding</keyword>
<dbReference type="SMART" id="SM00822">
    <property type="entry name" value="PKS_KR"/>
    <property type="match status" value="1"/>
</dbReference>
<dbReference type="PANTHER" id="PTHR43550:SF3">
    <property type="entry name" value="3-KETODIHYDROSPHINGOSINE REDUCTASE"/>
    <property type="match status" value="1"/>
</dbReference>
<comment type="caution">
    <text evidence="18">The sequence shown here is derived from an EMBL/GenBank/DDBJ whole genome shotgun (WGS) entry which is preliminary data.</text>
</comment>
<dbReference type="FunFam" id="3.40.50.720:FF:000456">
    <property type="entry name" value="3-ketodihydrosphingosine reductase tsc10"/>
    <property type="match status" value="1"/>
</dbReference>
<proteinExistence type="inferred from homology"/>
<comment type="pathway">
    <text evidence="2">Lipid metabolism; sphingolipid metabolism.</text>
</comment>
<dbReference type="GO" id="GO:0030148">
    <property type="term" value="P:sphingolipid biosynthetic process"/>
    <property type="evidence" value="ECO:0007669"/>
    <property type="project" value="InterPro"/>
</dbReference>
<evidence type="ECO:0000256" key="12">
    <source>
        <dbReference type="ARBA" id="ARBA00023098"/>
    </source>
</evidence>
<evidence type="ECO:0000259" key="17">
    <source>
        <dbReference type="SMART" id="SM00822"/>
    </source>
</evidence>
<dbReference type="GO" id="GO:0006666">
    <property type="term" value="P:3-keto-sphinganine metabolic process"/>
    <property type="evidence" value="ECO:0007669"/>
    <property type="project" value="InterPro"/>
</dbReference>
<dbReference type="EC" id="1.1.1.102" evidence="14"/>
<evidence type="ECO:0000256" key="8">
    <source>
        <dbReference type="ARBA" id="ARBA00022857"/>
    </source>
</evidence>
<evidence type="ECO:0000256" key="6">
    <source>
        <dbReference type="ARBA" id="ARBA00022741"/>
    </source>
</evidence>
<comment type="similarity">
    <text evidence="4">Belongs to the short-chain dehydrogenases/reductases (SDR) family.</text>
</comment>
<dbReference type="GO" id="GO:0047560">
    <property type="term" value="F:3-dehydrosphinganine reductase activity"/>
    <property type="evidence" value="ECO:0007669"/>
    <property type="project" value="UniProtKB-EC"/>
</dbReference>
<dbReference type="PRINTS" id="PR00081">
    <property type="entry name" value="GDHRDH"/>
</dbReference>
<evidence type="ECO:0000256" key="2">
    <source>
        <dbReference type="ARBA" id="ARBA00004760"/>
    </source>
</evidence>
<keyword evidence="10" id="KW-1133">Transmembrane helix</keyword>
<evidence type="ECO:0000256" key="3">
    <source>
        <dbReference type="ARBA" id="ARBA00004991"/>
    </source>
</evidence>
<evidence type="ECO:0000256" key="7">
    <source>
        <dbReference type="ARBA" id="ARBA00022824"/>
    </source>
</evidence>
<dbReference type="InterPro" id="IPR002347">
    <property type="entry name" value="SDR_fam"/>
</dbReference>